<dbReference type="InterPro" id="IPR036249">
    <property type="entry name" value="Thioredoxin-like_sf"/>
</dbReference>
<gene>
    <name evidence="4" type="ORF">EHQ69_14905</name>
</gene>
<feature type="binding site" evidence="2">
    <location>
        <position position="199"/>
    </location>
    <ligand>
        <name>Cu cation</name>
        <dbReference type="ChEBI" id="CHEBI:23378"/>
    </ligand>
</feature>
<dbReference type="CDD" id="cd02968">
    <property type="entry name" value="SCO"/>
    <property type="match status" value="1"/>
</dbReference>
<dbReference type="OrthoDB" id="339426at2"/>
<proteinExistence type="inferred from homology"/>
<protein>
    <submittedName>
        <fullName evidence="4">SCO family protein</fullName>
    </submittedName>
</protein>
<keyword evidence="2" id="KW-0479">Metal-binding</keyword>
<sequence>MKIVNLKKRCPEKFVQNSYFSQKSILIFIFLFFIGSFCKPSEQPPNPNVLPYFSGKDFDPVWIANPKDNSNLKQVPNTFELTEHTGKHISSKDWSPNEHLVVFFYATCRGICPLITRNIIQIEPSLSEFPDIKIYSISINAKEDTVPVLQKYRQTYKIQNANWSFFTGSESVIESFAKGTCGAEMEGFSAEQGKYEFVHTENIFLFDKNRYLRGIYRAKGTGDIQRLVDDLRKLRKQMN</sequence>
<organism evidence="4 5">
    <name type="scientific">Leptospira congkakensis</name>
    <dbReference type="NCBI Taxonomy" id="2484932"/>
    <lineage>
        <taxon>Bacteria</taxon>
        <taxon>Pseudomonadati</taxon>
        <taxon>Spirochaetota</taxon>
        <taxon>Spirochaetia</taxon>
        <taxon>Leptospirales</taxon>
        <taxon>Leptospiraceae</taxon>
        <taxon>Leptospira</taxon>
    </lineage>
</organism>
<dbReference type="InterPro" id="IPR003782">
    <property type="entry name" value="SCO1/SenC"/>
</dbReference>
<dbReference type="AlphaFoldDB" id="A0A4Z1AEC3"/>
<dbReference type="EMBL" id="RQGP01000023">
    <property type="protein sequence ID" value="TGL88733.1"/>
    <property type="molecule type" value="Genomic_DNA"/>
</dbReference>
<dbReference type="PANTHER" id="PTHR12151">
    <property type="entry name" value="ELECTRON TRANSPORT PROTIN SCO1/SENC FAMILY MEMBER"/>
    <property type="match status" value="1"/>
</dbReference>
<evidence type="ECO:0000313" key="5">
    <source>
        <dbReference type="Proteomes" id="UP000298263"/>
    </source>
</evidence>
<feature type="disulfide bond" description="Redox-active" evidence="3">
    <location>
        <begin position="108"/>
        <end position="112"/>
    </location>
</feature>
<dbReference type="PANTHER" id="PTHR12151:SF25">
    <property type="entry name" value="LINALOOL DEHYDRATASE_ISOMERASE DOMAIN-CONTAINING PROTEIN"/>
    <property type="match status" value="1"/>
</dbReference>
<evidence type="ECO:0000256" key="3">
    <source>
        <dbReference type="PIRSR" id="PIRSR603782-2"/>
    </source>
</evidence>
<dbReference type="SUPFAM" id="SSF52833">
    <property type="entry name" value="Thioredoxin-like"/>
    <property type="match status" value="1"/>
</dbReference>
<keyword evidence="2" id="KW-0186">Copper</keyword>
<accession>A0A4Z1AEC3</accession>
<keyword evidence="5" id="KW-1185">Reference proteome</keyword>
<keyword evidence="3" id="KW-1015">Disulfide bond</keyword>
<feature type="binding site" evidence="2">
    <location>
        <position position="112"/>
    </location>
    <ligand>
        <name>Cu cation</name>
        <dbReference type="ChEBI" id="CHEBI:23378"/>
    </ligand>
</feature>
<name>A0A4Z1AEC3_9LEPT</name>
<evidence type="ECO:0000256" key="2">
    <source>
        <dbReference type="PIRSR" id="PIRSR603782-1"/>
    </source>
</evidence>
<dbReference type="Pfam" id="PF02630">
    <property type="entry name" value="SCO1-SenC"/>
    <property type="match status" value="1"/>
</dbReference>
<evidence type="ECO:0000256" key="1">
    <source>
        <dbReference type="ARBA" id="ARBA00010996"/>
    </source>
</evidence>
<dbReference type="GO" id="GO:0046872">
    <property type="term" value="F:metal ion binding"/>
    <property type="evidence" value="ECO:0007669"/>
    <property type="project" value="UniProtKB-KW"/>
</dbReference>
<evidence type="ECO:0000313" key="4">
    <source>
        <dbReference type="EMBL" id="TGL88733.1"/>
    </source>
</evidence>
<comment type="similarity">
    <text evidence="1">Belongs to the SCO1/2 family.</text>
</comment>
<dbReference type="Proteomes" id="UP000298263">
    <property type="component" value="Unassembled WGS sequence"/>
</dbReference>
<feature type="binding site" evidence="2">
    <location>
        <position position="108"/>
    </location>
    <ligand>
        <name>Cu cation</name>
        <dbReference type="ChEBI" id="CHEBI:23378"/>
    </ligand>
</feature>
<reference evidence="4" key="1">
    <citation type="journal article" date="2019" name="PLoS Negl. Trop. Dis.">
        <title>Revisiting the worldwide diversity of Leptospira species in the environment.</title>
        <authorList>
            <person name="Vincent A.T."/>
            <person name="Schiettekatte O."/>
            <person name="Bourhy P."/>
            <person name="Veyrier F.J."/>
            <person name="Picardeau M."/>
        </authorList>
    </citation>
    <scope>NUCLEOTIDE SEQUENCE [LARGE SCALE GENOMIC DNA]</scope>
    <source>
        <strain evidence="4">201702422</strain>
    </source>
</reference>
<dbReference type="Gene3D" id="3.40.30.10">
    <property type="entry name" value="Glutaredoxin"/>
    <property type="match status" value="1"/>
</dbReference>
<comment type="caution">
    <text evidence="4">The sequence shown here is derived from an EMBL/GenBank/DDBJ whole genome shotgun (WGS) entry which is preliminary data.</text>
</comment>